<sequence length="1118" mass="123245">MSPAASPDIPFENIQYLSRNHIHHPGPPDTEWARDLPEVAIKKAAARQWDRYIHKQPLDVNPSFMASPQTLYLGSTTCESGQIVHDLVNLNSVQALYNKEDGRPCVLTGHLYSRLVQTPSSTSVIWPLEVQYPSDERIQAAITSSYSSLDQSNLHDRFSSIMPSSTQGAQKAHLDSTTMPTRPVSHILRDDFETHQKFQLSTPPITVWPQDTVLDKEHSTVIDPGHTGPDADEGNGRPAVPDRRATPSLGYTVIYGHVVLDSPPSDSESMSPLEPIPPSSDEDDPSHHLFPPKPGRVSQDLCDYCNGQRHEFYECLKWHLPPLVLDSGWDDSMDAIGEEEVTPEDVPMPRDSDSTPTNPLLPLQSKPSMTEVAVPEGENVALRSLHQILGLEPTALQDVAHMRELAHMAAAQSQAALKIYDARLAELPARESESAADECAAPSSLVQVLTETLLMRRNSFGLTLGTKASTEGRTGIIPPFEARSVITEALHFGPPGPALDPNHMSSEQLPEHTSGTSDNSPSESFNDAMAGLSFSTPSYSPIHSSSLSPISDRSVYYECEEIEPQEVIDKAIRSITAGSLTKHFLTPNSPISPPGDYPSPTLSDPLAAVLPVDSSAVLPDEDEDSLSIASLDSDEFLTEINALMGFPPIFQYQDGTDTAVSGEIIQWTEHAMERESFSRKWDADFAGGALKAARTRVYDSLHSFLDTDTMVANNLRDYNRSIAQYRAMFRGDPPERSGAEPVIIGGPHHAHPTPSAEVFIPQVPSPPVSVHDSVDRDSGADDTRTRSQSRHTLDGFQFHTDSGGKRKAVDSGPSSPTRPWKRLRKFRGDNLWRKIIHQEGFKATRYLNGDISYVWRQILEGTQHLEDVLVRKKSDFRAARQQYFAEYGWVVGDESVGSNFACSQQSQHPLLFDTELAKLQILYILLHHRGYFDIAWVVNDLIRLRFKDSYALSLLLNAGYLDFLTPIETNDFWDSADSSSELSDSDEPQLGYPSPSLANATLGHCPQPRSYVPVTHPTLQKRPKQRARSPVNASNDMDVEDEHRDKRVALSINVRIVDASSSALGYQLAEALDPAPPYTTTTSEATRAEPANDPGVAPDFADSLLLRSVSREAMVAAN</sequence>
<feature type="region of interest" description="Disordered" evidence="1">
    <location>
        <begin position="1014"/>
        <end position="1040"/>
    </location>
</feature>
<dbReference type="Proteomes" id="UP001215280">
    <property type="component" value="Unassembled WGS sequence"/>
</dbReference>
<feature type="compositionally biased region" description="Polar residues" evidence="1">
    <location>
        <begin position="503"/>
        <end position="525"/>
    </location>
</feature>
<feature type="region of interest" description="Disordered" evidence="1">
    <location>
        <begin position="340"/>
        <end position="367"/>
    </location>
</feature>
<protein>
    <submittedName>
        <fullName evidence="2">Uncharacterized protein</fullName>
    </submittedName>
</protein>
<comment type="caution">
    <text evidence="2">The sequence shown here is derived from an EMBL/GenBank/DDBJ whole genome shotgun (WGS) entry which is preliminary data.</text>
</comment>
<accession>A0AAD7NQQ9</accession>
<gene>
    <name evidence="2" type="ORF">DFH07DRAFT_953656</name>
</gene>
<feature type="compositionally biased region" description="Basic and acidic residues" evidence="1">
    <location>
        <begin position="772"/>
        <end position="785"/>
    </location>
</feature>
<evidence type="ECO:0000256" key="1">
    <source>
        <dbReference type="SAM" id="MobiDB-lite"/>
    </source>
</evidence>
<feature type="region of interest" description="Disordered" evidence="1">
    <location>
        <begin position="747"/>
        <end position="820"/>
    </location>
</feature>
<evidence type="ECO:0000313" key="3">
    <source>
        <dbReference type="Proteomes" id="UP001215280"/>
    </source>
</evidence>
<evidence type="ECO:0000313" key="2">
    <source>
        <dbReference type="EMBL" id="KAJ7771032.1"/>
    </source>
</evidence>
<feature type="region of interest" description="Disordered" evidence="1">
    <location>
        <begin position="976"/>
        <end position="999"/>
    </location>
</feature>
<feature type="region of interest" description="Disordered" evidence="1">
    <location>
        <begin position="219"/>
        <end position="247"/>
    </location>
</feature>
<feature type="region of interest" description="Disordered" evidence="1">
    <location>
        <begin position="1075"/>
        <end position="1096"/>
    </location>
</feature>
<feature type="region of interest" description="Disordered" evidence="1">
    <location>
        <begin position="493"/>
        <end position="528"/>
    </location>
</feature>
<reference evidence="2" key="1">
    <citation type="submission" date="2023-03" db="EMBL/GenBank/DDBJ databases">
        <title>Massive genome expansion in bonnet fungi (Mycena s.s.) driven by repeated elements and novel gene families across ecological guilds.</title>
        <authorList>
            <consortium name="Lawrence Berkeley National Laboratory"/>
            <person name="Harder C.B."/>
            <person name="Miyauchi S."/>
            <person name="Viragh M."/>
            <person name="Kuo A."/>
            <person name="Thoen E."/>
            <person name="Andreopoulos B."/>
            <person name="Lu D."/>
            <person name="Skrede I."/>
            <person name="Drula E."/>
            <person name="Henrissat B."/>
            <person name="Morin E."/>
            <person name="Kohler A."/>
            <person name="Barry K."/>
            <person name="LaButti K."/>
            <person name="Morin E."/>
            <person name="Salamov A."/>
            <person name="Lipzen A."/>
            <person name="Mereny Z."/>
            <person name="Hegedus B."/>
            <person name="Baldrian P."/>
            <person name="Stursova M."/>
            <person name="Weitz H."/>
            <person name="Taylor A."/>
            <person name="Grigoriev I.V."/>
            <person name="Nagy L.G."/>
            <person name="Martin F."/>
            <person name="Kauserud H."/>
        </authorList>
    </citation>
    <scope>NUCLEOTIDE SEQUENCE</scope>
    <source>
        <strain evidence="2">CBHHK188m</strain>
    </source>
</reference>
<keyword evidence="3" id="KW-1185">Reference proteome</keyword>
<feature type="compositionally biased region" description="Low complexity" evidence="1">
    <location>
        <begin position="260"/>
        <end position="273"/>
    </location>
</feature>
<feature type="region of interest" description="Disordered" evidence="1">
    <location>
        <begin position="260"/>
        <end position="295"/>
    </location>
</feature>
<name>A0AAD7NQQ9_9AGAR</name>
<dbReference type="AlphaFoldDB" id="A0AAD7NQQ9"/>
<proteinExistence type="predicted"/>
<dbReference type="EMBL" id="JARJLG010000022">
    <property type="protein sequence ID" value="KAJ7771032.1"/>
    <property type="molecule type" value="Genomic_DNA"/>
</dbReference>
<organism evidence="2 3">
    <name type="scientific">Mycena maculata</name>
    <dbReference type="NCBI Taxonomy" id="230809"/>
    <lineage>
        <taxon>Eukaryota</taxon>
        <taxon>Fungi</taxon>
        <taxon>Dikarya</taxon>
        <taxon>Basidiomycota</taxon>
        <taxon>Agaricomycotina</taxon>
        <taxon>Agaricomycetes</taxon>
        <taxon>Agaricomycetidae</taxon>
        <taxon>Agaricales</taxon>
        <taxon>Marasmiineae</taxon>
        <taxon>Mycenaceae</taxon>
        <taxon>Mycena</taxon>
    </lineage>
</organism>